<comment type="caution">
    <text evidence="1">The sequence shown here is derived from an EMBL/GenBank/DDBJ whole genome shotgun (WGS) entry which is preliminary data.</text>
</comment>
<gene>
    <name evidence="1" type="ORF">MNODULE_19115</name>
</gene>
<sequence length="144" mass="16586">MKLTKRETATVLAALRSWQQDLQEGGLIPKEDFPHHFESDEPLNTKEIDDLCRRINFQGEGDHMEQSPIFCPRCHKPADVIDELQWNVAMTTTYSWDGEGFVEVSHEEDGGDRELQCRGCGKILPFDNQNQEESNCNVLFNFLK</sequence>
<evidence type="ECO:0000313" key="2">
    <source>
        <dbReference type="Proteomes" id="UP000534783"/>
    </source>
</evidence>
<dbReference type="AlphaFoldDB" id="A0A7X6ICH7"/>
<dbReference type="RefSeq" id="WP_168062803.1">
    <property type="nucleotide sequence ID" value="NZ_VTOW01000004.1"/>
</dbReference>
<evidence type="ECO:0000313" key="1">
    <source>
        <dbReference type="EMBL" id="NKE72866.1"/>
    </source>
</evidence>
<keyword evidence="2" id="KW-1185">Reference proteome</keyword>
<dbReference type="Proteomes" id="UP000534783">
    <property type="component" value="Unassembled WGS sequence"/>
</dbReference>
<proteinExistence type="predicted"/>
<reference evidence="1 2" key="1">
    <citation type="journal article" date="2020" name="Nature">
        <title>Bacterial chemolithoautotrophy via manganese oxidation.</title>
        <authorList>
            <person name="Yu H."/>
            <person name="Leadbetter J.R."/>
        </authorList>
    </citation>
    <scope>NUCLEOTIDE SEQUENCE [LARGE SCALE GENOMIC DNA]</scope>
    <source>
        <strain evidence="1 2">Mn-1</strain>
    </source>
</reference>
<organism evidence="1 2">
    <name type="scientific">Candidatus Manganitrophus noduliformans</name>
    <dbReference type="NCBI Taxonomy" id="2606439"/>
    <lineage>
        <taxon>Bacteria</taxon>
        <taxon>Pseudomonadati</taxon>
        <taxon>Nitrospirota</taxon>
        <taxon>Nitrospiria</taxon>
        <taxon>Candidatus Troglogloeales</taxon>
        <taxon>Candidatus Manganitrophaceae</taxon>
        <taxon>Candidatus Manganitrophus</taxon>
    </lineage>
</organism>
<name>A0A7X6ICH7_9BACT</name>
<dbReference type="EMBL" id="VTOW01000004">
    <property type="protein sequence ID" value="NKE72866.1"/>
    <property type="molecule type" value="Genomic_DNA"/>
</dbReference>
<protein>
    <submittedName>
        <fullName evidence="1">Uncharacterized protein</fullName>
    </submittedName>
</protein>
<accession>A0A7X6ICH7</accession>